<keyword evidence="1" id="KW-0378">Hydrolase</keyword>
<dbReference type="HOGENOM" id="CLU_037682_0_0_0"/>
<dbReference type="EnsemblBacteria" id="CAD75807">
    <property type="protein sequence ID" value="CAD75807"/>
    <property type="gene ID" value="RB8574"/>
</dbReference>
<dbReference type="PATRIC" id="fig|243090.15.peg.4121"/>
<dbReference type="Proteomes" id="UP000001025">
    <property type="component" value="Chromosome"/>
</dbReference>
<protein>
    <recommendedName>
        <fullName evidence="4">Agmatine deiminase</fullName>
    </recommendedName>
</protein>
<accession>Q7UMU6</accession>
<dbReference type="KEGG" id="rba:RB8574"/>
<evidence type="ECO:0000313" key="2">
    <source>
        <dbReference type="EMBL" id="CAD75807.1"/>
    </source>
</evidence>
<dbReference type="InterPro" id="IPR007466">
    <property type="entry name" value="Peptidyl-Arg-deiminase_porph"/>
</dbReference>
<gene>
    <name evidence="2" type="ordered locus">RB8574</name>
</gene>
<dbReference type="GO" id="GO:0009446">
    <property type="term" value="P:putrescine biosynthetic process"/>
    <property type="evidence" value="ECO:0007669"/>
    <property type="project" value="InterPro"/>
</dbReference>
<dbReference type="EMBL" id="BX294148">
    <property type="protein sequence ID" value="CAD75807.1"/>
    <property type="molecule type" value="Genomic_DNA"/>
</dbReference>
<organism evidence="2 3">
    <name type="scientific">Rhodopirellula baltica (strain DSM 10527 / NCIMB 13988 / SH1)</name>
    <dbReference type="NCBI Taxonomy" id="243090"/>
    <lineage>
        <taxon>Bacteria</taxon>
        <taxon>Pseudomonadati</taxon>
        <taxon>Planctomycetota</taxon>
        <taxon>Planctomycetia</taxon>
        <taxon>Pirellulales</taxon>
        <taxon>Pirellulaceae</taxon>
        <taxon>Rhodopirellula</taxon>
    </lineage>
</organism>
<dbReference type="Pfam" id="PF04371">
    <property type="entry name" value="PAD_porph"/>
    <property type="match status" value="1"/>
</dbReference>
<dbReference type="OrthoDB" id="9808013at2"/>
<reference evidence="2 3" key="1">
    <citation type="journal article" date="2003" name="Proc. Natl. Acad. Sci. U.S.A.">
        <title>Complete genome sequence of the marine planctomycete Pirellula sp. strain 1.</title>
        <authorList>
            <person name="Gloeckner F.O."/>
            <person name="Kube M."/>
            <person name="Bauer M."/>
            <person name="Teeling H."/>
            <person name="Lombardot T."/>
            <person name="Ludwig W."/>
            <person name="Gade D."/>
            <person name="Beck A."/>
            <person name="Borzym K."/>
            <person name="Heitmann K."/>
            <person name="Rabus R."/>
            <person name="Schlesner H."/>
            <person name="Amann R."/>
            <person name="Reinhardt R."/>
        </authorList>
    </citation>
    <scope>NUCLEOTIDE SEQUENCE [LARGE SCALE GENOMIC DNA]</scope>
    <source>
        <strain evidence="3">DSM 10527 / NCIMB 13988 / SH1</strain>
    </source>
</reference>
<dbReference type="PANTHER" id="PTHR31377:SF0">
    <property type="entry name" value="AGMATINE DEIMINASE-RELATED"/>
    <property type="match status" value="1"/>
</dbReference>
<dbReference type="InParanoid" id="Q7UMU6"/>
<evidence type="ECO:0000313" key="3">
    <source>
        <dbReference type="Proteomes" id="UP000001025"/>
    </source>
</evidence>
<dbReference type="AlphaFoldDB" id="Q7UMU6"/>
<evidence type="ECO:0008006" key="4">
    <source>
        <dbReference type="Google" id="ProtNLM"/>
    </source>
</evidence>
<evidence type="ECO:0000256" key="1">
    <source>
        <dbReference type="ARBA" id="ARBA00022801"/>
    </source>
</evidence>
<dbReference type="STRING" id="243090.RB8574"/>
<dbReference type="Gene3D" id="3.75.10.10">
    <property type="entry name" value="L-arginine/glycine Amidinotransferase, Chain A"/>
    <property type="match status" value="1"/>
</dbReference>
<name>Q7UMU6_RHOBA</name>
<dbReference type="eggNOG" id="COG2957">
    <property type="taxonomic scope" value="Bacteria"/>
</dbReference>
<dbReference type="GO" id="GO:0004668">
    <property type="term" value="F:protein-arginine deiminase activity"/>
    <property type="evidence" value="ECO:0007669"/>
    <property type="project" value="InterPro"/>
</dbReference>
<dbReference type="SUPFAM" id="SSF55909">
    <property type="entry name" value="Pentein"/>
    <property type="match status" value="1"/>
</dbReference>
<keyword evidence="3" id="KW-1185">Reference proteome</keyword>
<dbReference type="PANTHER" id="PTHR31377">
    <property type="entry name" value="AGMATINE DEIMINASE-RELATED"/>
    <property type="match status" value="1"/>
</dbReference>
<sequence>MNVPDSLSSAGASSFRSYRFPAEWEPCEAVWLAWPHNRDTWPGHFEPVPAAFAQFVRAIHESTPVRILATGLVAEDCRKHLQQIGLVESDSLRIVDVPTNDCWIRDYGPTFVFGPDSEKIAVDWRFNAWGGKYEPFDSDAAAGAEIAKIAGLKRLDGGLTMEGGALETDGAGRLLVNPGCLVDPARNPGVSKEQVSQRLNQCLGVEEIVWVDGGAPAGDDTDGHIDQIARFLNRENVVCAVASSEVDENYPGLEANYRKLRLWSRQTEPAVTIHRLPTPPPREVDGAAVPQSYCNFLRLGMDRMLVPTFRSTASDQHALALLRELCPGVEVVGVDCFDIAWGLGALHCASCHEPAIARSPAAESSGG</sequence>
<proteinExistence type="predicted"/>